<dbReference type="PANTHER" id="PTHR33055:SF3">
    <property type="entry name" value="PUTATIVE TRANSPOSASE FOR IS117-RELATED"/>
    <property type="match status" value="1"/>
</dbReference>
<evidence type="ECO:0000313" key="4">
    <source>
        <dbReference type="Proteomes" id="UP000050863"/>
    </source>
</evidence>
<dbReference type="AlphaFoldDB" id="A0A0R3M489"/>
<keyword evidence="4" id="KW-1185">Reference proteome</keyword>
<dbReference type="OrthoDB" id="7410629at2"/>
<dbReference type="InterPro" id="IPR002525">
    <property type="entry name" value="Transp_IS110-like_N"/>
</dbReference>
<name>A0A0R3M489_9BRAD</name>
<dbReference type="Pfam" id="PF01548">
    <property type="entry name" value="DEDD_Tnp_IS110"/>
    <property type="match status" value="1"/>
</dbReference>
<reference evidence="3 4" key="1">
    <citation type="submission" date="2014-03" db="EMBL/GenBank/DDBJ databases">
        <title>Bradyrhizobium valentinum sp. nov., isolated from effective nodules of Lupinus mariae-josephae, a lupine endemic of basic-lime soils in Eastern Spain.</title>
        <authorList>
            <person name="Duran D."/>
            <person name="Rey L."/>
            <person name="Navarro A."/>
            <person name="Busquets A."/>
            <person name="Imperial J."/>
            <person name="Ruiz-Argueso T."/>
        </authorList>
    </citation>
    <scope>NUCLEOTIDE SEQUENCE [LARGE SCALE GENOMIC DNA]</scope>
    <source>
        <strain evidence="3 4">PAC68</strain>
    </source>
</reference>
<accession>A0A0R3M489</accession>
<dbReference type="STRING" id="280332.CQ12_41250"/>
<organism evidence="3 4">
    <name type="scientific">Bradyrhizobium jicamae</name>
    <dbReference type="NCBI Taxonomy" id="280332"/>
    <lineage>
        <taxon>Bacteria</taxon>
        <taxon>Pseudomonadati</taxon>
        <taxon>Pseudomonadota</taxon>
        <taxon>Alphaproteobacteria</taxon>
        <taxon>Hyphomicrobiales</taxon>
        <taxon>Nitrobacteraceae</taxon>
        <taxon>Bradyrhizobium</taxon>
    </lineage>
</organism>
<proteinExistence type="predicted"/>
<feature type="domain" description="Transposase IS110-like N-terminal" evidence="1">
    <location>
        <begin position="5"/>
        <end position="151"/>
    </location>
</feature>
<protein>
    <submittedName>
        <fullName evidence="3">Transposase</fullName>
    </submittedName>
</protein>
<sequence length="354" mass="39600">MKLYVGLDVGLEETSLCIVDGEGLTVREVKVMTEPAAIRSAVEGYADRLERVGVEASSLGIWLYRELQPAGLPIIVVEARHMRVSLSTMRNKTDRNDARGIAQMMRLGWYRAVHVKNIDMQKMRTLLTSRKLLKRKLIDLENHIRGALRAYGLLVGAVARGAFEARVRELIEHSDPIFVMTIEAMLDVRRAILEGYDRLHRVLLQVVQHDAVCRRLMTVPGVGPVAALSFKVGVDDPLRFARSRTVGAHFGLTPKRHQSGTSIDFEGRISKQGDVAVREALCEAAASLLLRVRKWSALRAWGLRIAKRSSMLCAITAVARKLASILHRMWVSETDFHVGFGAKVTQRLRLKPAQ</sequence>
<gene>
    <name evidence="3" type="ORF">CQ12_41250</name>
</gene>
<evidence type="ECO:0000313" key="3">
    <source>
        <dbReference type="EMBL" id="KRR11910.1"/>
    </source>
</evidence>
<dbReference type="RefSeq" id="WP_057834543.1">
    <property type="nucleotide sequence ID" value="NZ_LLXZ01000040.1"/>
</dbReference>
<dbReference type="GO" id="GO:0004803">
    <property type="term" value="F:transposase activity"/>
    <property type="evidence" value="ECO:0007669"/>
    <property type="project" value="InterPro"/>
</dbReference>
<dbReference type="InterPro" id="IPR003346">
    <property type="entry name" value="Transposase_20"/>
</dbReference>
<dbReference type="PANTHER" id="PTHR33055">
    <property type="entry name" value="TRANSPOSASE FOR INSERTION SEQUENCE ELEMENT IS1111A"/>
    <property type="match status" value="1"/>
</dbReference>
<dbReference type="InterPro" id="IPR047650">
    <property type="entry name" value="Transpos_IS110"/>
</dbReference>
<evidence type="ECO:0000259" key="2">
    <source>
        <dbReference type="Pfam" id="PF02371"/>
    </source>
</evidence>
<dbReference type="GO" id="GO:0006313">
    <property type="term" value="P:DNA transposition"/>
    <property type="evidence" value="ECO:0007669"/>
    <property type="project" value="InterPro"/>
</dbReference>
<evidence type="ECO:0000259" key="1">
    <source>
        <dbReference type="Pfam" id="PF01548"/>
    </source>
</evidence>
<dbReference type="GO" id="GO:0003677">
    <property type="term" value="F:DNA binding"/>
    <property type="evidence" value="ECO:0007669"/>
    <property type="project" value="InterPro"/>
</dbReference>
<feature type="domain" description="Transposase IS116/IS110/IS902 C-terminal" evidence="2">
    <location>
        <begin position="213"/>
        <end position="296"/>
    </location>
</feature>
<comment type="caution">
    <text evidence="3">The sequence shown here is derived from an EMBL/GenBank/DDBJ whole genome shotgun (WGS) entry which is preliminary data.</text>
</comment>
<dbReference type="Proteomes" id="UP000050863">
    <property type="component" value="Unassembled WGS sequence"/>
</dbReference>
<dbReference type="EMBL" id="LLXZ01000040">
    <property type="protein sequence ID" value="KRR11910.1"/>
    <property type="molecule type" value="Genomic_DNA"/>
</dbReference>
<dbReference type="NCBIfam" id="NF033542">
    <property type="entry name" value="transpos_IS110"/>
    <property type="match status" value="1"/>
</dbReference>
<dbReference type="Pfam" id="PF02371">
    <property type="entry name" value="Transposase_20"/>
    <property type="match status" value="1"/>
</dbReference>